<dbReference type="Proteomes" id="UP000694414">
    <property type="component" value="Unplaced"/>
</dbReference>
<evidence type="ECO:0000256" key="1">
    <source>
        <dbReference type="ARBA" id="ARBA00004613"/>
    </source>
</evidence>
<dbReference type="PRINTS" id="PR00774">
    <property type="entry name" value="GUANYLIN"/>
</dbReference>
<evidence type="ECO:0000256" key="7">
    <source>
        <dbReference type="ARBA" id="ARBA00041176"/>
    </source>
</evidence>
<dbReference type="AlphaFoldDB" id="A0A8C8ZFX3"/>
<comment type="subcellular location">
    <subcellularLocation>
        <location evidence="1">Secreted</location>
    </subcellularLocation>
</comment>
<feature type="disulfide bond" evidence="8">
    <location>
        <begin position="100"/>
        <end position="108"/>
    </location>
</feature>
<dbReference type="PANTHER" id="PTHR11318">
    <property type="entry name" value="GUANYLIN FAMILY MEMBER"/>
    <property type="match status" value="1"/>
</dbReference>
<evidence type="ECO:0000256" key="3">
    <source>
        <dbReference type="ARBA" id="ARBA00022525"/>
    </source>
</evidence>
<dbReference type="GO" id="GO:0005576">
    <property type="term" value="C:extracellular region"/>
    <property type="evidence" value="ECO:0007669"/>
    <property type="project" value="UniProtKB-SubCell"/>
</dbReference>
<evidence type="ECO:0000313" key="10">
    <source>
        <dbReference type="Ensembl" id="ENSPSMP00000018243.1"/>
    </source>
</evidence>
<dbReference type="Ensembl" id="ENSPSMT00000021174.1">
    <property type="protein sequence ID" value="ENSPSMP00000018243.1"/>
    <property type="gene ID" value="ENSPSMG00000012946.1"/>
</dbReference>
<organism evidence="10 11">
    <name type="scientific">Prolemur simus</name>
    <name type="common">Greater bamboo lemur</name>
    <name type="synonym">Hapalemur simus</name>
    <dbReference type="NCBI Taxonomy" id="1328070"/>
    <lineage>
        <taxon>Eukaryota</taxon>
        <taxon>Metazoa</taxon>
        <taxon>Chordata</taxon>
        <taxon>Craniata</taxon>
        <taxon>Vertebrata</taxon>
        <taxon>Euteleostomi</taxon>
        <taxon>Mammalia</taxon>
        <taxon>Eutheria</taxon>
        <taxon>Euarchontoglires</taxon>
        <taxon>Primates</taxon>
        <taxon>Strepsirrhini</taxon>
        <taxon>Lemuriformes</taxon>
        <taxon>Lemuridae</taxon>
        <taxon>Prolemur</taxon>
    </lineage>
</organism>
<dbReference type="FunFam" id="3.90.1450.10:FF:000001">
    <property type="entry name" value="Guanylate cyclase activator 2B"/>
    <property type="match status" value="1"/>
</dbReference>
<evidence type="ECO:0000256" key="6">
    <source>
        <dbReference type="ARBA" id="ARBA00037765"/>
    </source>
</evidence>
<comment type="function">
    <text evidence="6">Endogenous activator of intestinal guanylate cyclase. It stimulates this enzyme through the same receptor binding region as the heat-stable enterotoxins. May be a potent physiological regulator of intestinal fluid and electrolyte transport. May be an autocrine/paracrine regulator of intestinal salt and water transport.</text>
</comment>
<dbReference type="Pfam" id="PF02058">
    <property type="entry name" value="Guanylin"/>
    <property type="match status" value="1"/>
</dbReference>
<keyword evidence="4 9" id="KW-0732">Signal</keyword>
<dbReference type="PIRSF" id="PIRSF001849">
    <property type="entry name" value="Guanylin"/>
    <property type="match status" value="1"/>
</dbReference>
<keyword evidence="3" id="KW-0964">Secreted</keyword>
<feature type="disulfide bond" evidence="8">
    <location>
        <begin position="103"/>
        <end position="111"/>
    </location>
</feature>
<dbReference type="InterPro" id="IPR000879">
    <property type="entry name" value="Guanylin"/>
</dbReference>
<reference evidence="10" key="1">
    <citation type="submission" date="2025-08" db="UniProtKB">
        <authorList>
            <consortium name="Ensembl"/>
        </authorList>
    </citation>
    <scope>IDENTIFICATION</scope>
</reference>
<feature type="signal peptide" evidence="9">
    <location>
        <begin position="1"/>
        <end position="26"/>
    </location>
</feature>
<feature type="disulfide bond" evidence="8">
    <location>
        <begin position="67"/>
        <end position="80"/>
    </location>
</feature>
<dbReference type="GeneTree" id="ENSGT00940000154436"/>
<dbReference type="GO" id="GO:0030250">
    <property type="term" value="F:guanylate cyclase activator activity"/>
    <property type="evidence" value="ECO:0007669"/>
    <property type="project" value="InterPro"/>
</dbReference>
<feature type="chain" id="PRO_5034211980" description="Guanylate cyclase activator 2B" evidence="9">
    <location>
        <begin position="27"/>
        <end position="112"/>
    </location>
</feature>
<evidence type="ECO:0000256" key="4">
    <source>
        <dbReference type="ARBA" id="ARBA00022729"/>
    </source>
</evidence>
<evidence type="ECO:0000256" key="8">
    <source>
        <dbReference type="PIRSR" id="PIRSR001849-50"/>
    </source>
</evidence>
<accession>A0A8C8ZFX3</accession>
<dbReference type="PANTHER" id="PTHR11318:SF4">
    <property type="entry name" value="GUANYLATE CYCLASE ACTIVATOR 2B"/>
    <property type="match status" value="1"/>
</dbReference>
<comment type="similarity">
    <text evidence="2">Belongs to the guanylin family.</text>
</comment>
<reference evidence="10" key="2">
    <citation type="submission" date="2025-09" db="UniProtKB">
        <authorList>
            <consortium name="Ensembl"/>
        </authorList>
    </citation>
    <scope>IDENTIFICATION</scope>
</reference>
<name>A0A8C8ZFX3_PROSS</name>
<evidence type="ECO:0000256" key="5">
    <source>
        <dbReference type="ARBA" id="ARBA00023157"/>
    </source>
</evidence>
<keyword evidence="5 8" id="KW-1015">Disulfide bond</keyword>
<keyword evidence="11" id="KW-1185">Reference proteome</keyword>
<dbReference type="Gene3D" id="3.90.1450.10">
    <property type="entry name" value="Guanylin"/>
    <property type="match status" value="1"/>
</dbReference>
<evidence type="ECO:0000256" key="2">
    <source>
        <dbReference type="ARBA" id="ARBA00009883"/>
    </source>
</evidence>
<evidence type="ECO:0000256" key="9">
    <source>
        <dbReference type="SAM" id="SignalP"/>
    </source>
</evidence>
<sequence length="112" mass="12207">MGSRAVWRLSLGAAVVLLVLLQGSQSVRIEYQGFEVQLESVKKLSELEQQWMPSPRLQTQTLLPAVCHEPALPSDLQPVCTSQDAASIFTALKSIANDECELCVNIACTGCF</sequence>
<dbReference type="InterPro" id="IPR036382">
    <property type="entry name" value="Guanylin_sf"/>
</dbReference>
<dbReference type="SUPFAM" id="SSF89890">
    <property type="entry name" value="Proguanylin"/>
    <property type="match status" value="1"/>
</dbReference>
<proteinExistence type="inferred from homology"/>
<evidence type="ECO:0000313" key="11">
    <source>
        <dbReference type="Proteomes" id="UP000694414"/>
    </source>
</evidence>
<gene>
    <name evidence="10" type="primary">GUCA2B</name>
</gene>
<protein>
    <recommendedName>
        <fullName evidence="7">Guanylate cyclase activator 2B</fullName>
    </recommendedName>
</protein>